<feature type="transmembrane region" description="Helical" evidence="2">
    <location>
        <begin position="260"/>
        <end position="282"/>
    </location>
</feature>
<keyword evidence="2" id="KW-1133">Transmembrane helix</keyword>
<evidence type="ECO:0000256" key="2">
    <source>
        <dbReference type="SAM" id="Phobius"/>
    </source>
</evidence>
<evidence type="ECO:0000313" key="4">
    <source>
        <dbReference type="Proteomes" id="UP000237481"/>
    </source>
</evidence>
<dbReference type="OrthoDB" id="5429716at2759"/>
<protein>
    <submittedName>
        <fullName evidence="3">Uncharacterized protein</fullName>
    </submittedName>
</protein>
<feature type="compositionally biased region" description="Basic and acidic residues" evidence="1">
    <location>
        <begin position="341"/>
        <end position="357"/>
    </location>
</feature>
<reference evidence="3 4" key="1">
    <citation type="submission" date="2018-01" db="EMBL/GenBank/DDBJ databases">
        <title>Harnessing the power of phylogenomics to disentangle the directionality and signatures of interkingdom host jumping in the parasitic fungal genus Tolypocladium.</title>
        <authorList>
            <person name="Quandt C.A."/>
            <person name="Patterson W."/>
            <person name="Spatafora J.W."/>
        </authorList>
    </citation>
    <scope>NUCLEOTIDE SEQUENCE [LARGE SCALE GENOMIC DNA]</scope>
    <source>
        <strain evidence="3 4">NRBC 100945</strain>
    </source>
</reference>
<feature type="compositionally biased region" description="Polar residues" evidence="1">
    <location>
        <begin position="239"/>
        <end position="251"/>
    </location>
</feature>
<sequence length="371" mass="39137">MASPTEPASRTSASTTATRLRQVIAPLTTTFHVPPLCSACTFVGAATDPAAKTYSEICAMYNVEGGCPSQTPLMCFPHVTEYQDIAGPGYFYSPGIACPSGWWTAATVTSGQGGGSAMFSGVMMDTFLPGETAAICCPMYLTYHPSNQTIVAGSCSKDIVTNPATYKSCSASTKLVEMTRTNIGQSVTISYKQASKMKTTTMNFTSVVAVGPTIQINYRAQDLTSSSSTSMTSGSQTSGAQDGQSPSNDGSPLSLRGSTIAGVVVGAVCFLVGVGLAATWVWRRQRRSKAETEKQPLSDDINAYNKPELEATVNPNGGFVKPELEATARFELDAASSRRRHELDGDGTMRREIDGNSRSELPGDGDVGQRG</sequence>
<dbReference type="STRING" id="94208.A0A2S4KQL7"/>
<accession>A0A2S4KQL7</accession>
<dbReference type="EMBL" id="PKSG01000844">
    <property type="protein sequence ID" value="POR32478.1"/>
    <property type="molecule type" value="Genomic_DNA"/>
</dbReference>
<comment type="caution">
    <text evidence="3">The sequence shown here is derived from an EMBL/GenBank/DDBJ whole genome shotgun (WGS) entry which is preliminary data.</text>
</comment>
<evidence type="ECO:0000256" key="1">
    <source>
        <dbReference type="SAM" id="MobiDB-lite"/>
    </source>
</evidence>
<dbReference type="Proteomes" id="UP000237481">
    <property type="component" value="Unassembled WGS sequence"/>
</dbReference>
<keyword evidence="2" id="KW-0472">Membrane</keyword>
<name>A0A2S4KQL7_9HYPO</name>
<organism evidence="3 4">
    <name type="scientific">Tolypocladium paradoxum</name>
    <dbReference type="NCBI Taxonomy" id="94208"/>
    <lineage>
        <taxon>Eukaryota</taxon>
        <taxon>Fungi</taxon>
        <taxon>Dikarya</taxon>
        <taxon>Ascomycota</taxon>
        <taxon>Pezizomycotina</taxon>
        <taxon>Sordariomycetes</taxon>
        <taxon>Hypocreomycetidae</taxon>
        <taxon>Hypocreales</taxon>
        <taxon>Ophiocordycipitaceae</taxon>
        <taxon>Tolypocladium</taxon>
    </lineage>
</organism>
<dbReference type="AlphaFoldDB" id="A0A2S4KQL7"/>
<keyword evidence="4" id="KW-1185">Reference proteome</keyword>
<evidence type="ECO:0000313" key="3">
    <source>
        <dbReference type="EMBL" id="POR32478.1"/>
    </source>
</evidence>
<feature type="region of interest" description="Disordered" evidence="1">
    <location>
        <begin position="331"/>
        <end position="371"/>
    </location>
</feature>
<keyword evidence="2" id="KW-0812">Transmembrane</keyword>
<feature type="compositionally biased region" description="Low complexity" evidence="1">
    <location>
        <begin position="225"/>
        <end position="238"/>
    </location>
</feature>
<proteinExistence type="predicted"/>
<gene>
    <name evidence="3" type="ORF">TPAR_07320</name>
</gene>
<feature type="region of interest" description="Disordered" evidence="1">
    <location>
        <begin position="225"/>
        <end position="253"/>
    </location>
</feature>